<feature type="non-terminal residue" evidence="1">
    <location>
        <position position="82"/>
    </location>
</feature>
<reference evidence="1" key="1">
    <citation type="submission" date="2022-08" db="EMBL/GenBank/DDBJ databases">
        <authorList>
            <person name="Kallberg Y."/>
            <person name="Tangrot J."/>
            <person name="Rosling A."/>
        </authorList>
    </citation>
    <scope>NUCLEOTIDE SEQUENCE</scope>
    <source>
        <strain evidence="1">Wild A</strain>
    </source>
</reference>
<accession>A0A9W4SY30</accession>
<evidence type="ECO:0000313" key="1">
    <source>
        <dbReference type="EMBL" id="CAI2185629.1"/>
    </source>
</evidence>
<dbReference type="OrthoDB" id="2311150at2759"/>
<comment type="caution">
    <text evidence="1">The sequence shown here is derived from an EMBL/GenBank/DDBJ whole genome shotgun (WGS) entry which is preliminary data.</text>
</comment>
<sequence>MQLKQCIVSQTENNERILEFIKQRNENFKDSPTKMIDSCLERNRKNIILDKVMVNANTLSQYLTLVPEDIKALTAMHFQTIA</sequence>
<protein>
    <submittedName>
        <fullName evidence="1">15634_t:CDS:1</fullName>
    </submittedName>
</protein>
<keyword evidence="2" id="KW-1185">Reference proteome</keyword>
<organism evidence="1 2">
    <name type="scientific">Funneliformis geosporum</name>
    <dbReference type="NCBI Taxonomy" id="1117311"/>
    <lineage>
        <taxon>Eukaryota</taxon>
        <taxon>Fungi</taxon>
        <taxon>Fungi incertae sedis</taxon>
        <taxon>Mucoromycota</taxon>
        <taxon>Glomeromycotina</taxon>
        <taxon>Glomeromycetes</taxon>
        <taxon>Glomerales</taxon>
        <taxon>Glomeraceae</taxon>
        <taxon>Funneliformis</taxon>
    </lineage>
</organism>
<evidence type="ECO:0000313" key="2">
    <source>
        <dbReference type="Proteomes" id="UP001153678"/>
    </source>
</evidence>
<dbReference type="Proteomes" id="UP001153678">
    <property type="component" value="Unassembled WGS sequence"/>
</dbReference>
<proteinExistence type="predicted"/>
<gene>
    <name evidence="1" type="ORF">FWILDA_LOCUS12174</name>
</gene>
<dbReference type="AlphaFoldDB" id="A0A9W4SY30"/>
<dbReference type="EMBL" id="CAMKVN010003797">
    <property type="protein sequence ID" value="CAI2185629.1"/>
    <property type="molecule type" value="Genomic_DNA"/>
</dbReference>
<name>A0A9W4SY30_9GLOM</name>